<evidence type="ECO:0000313" key="1">
    <source>
        <dbReference type="EMBL" id="KAK9115945.1"/>
    </source>
</evidence>
<comment type="caution">
    <text evidence="1">The sequence shown here is derived from an EMBL/GenBank/DDBJ whole genome shotgun (WGS) entry which is preliminary data.</text>
</comment>
<name>A0AAP0NSC4_9MAGN</name>
<reference evidence="1 2" key="1">
    <citation type="submission" date="2024-01" db="EMBL/GenBank/DDBJ databases">
        <title>Genome assemblies of Stephania.</title>
        <authorList>
            <person name="Yang L."/>
        </authorList>
    </citation>
    <scope>NUCLEOTIDE SEQUENCE [LARGE SCALE GENOMIC DNA]</scope>
    <source>
        <strain evidence="1">QJT</strain>
        <tissue evidence="1">Leaf</tissue>
    </source>
</reference>
<dbReference type="Proteomes" id="UP001417504">
    <property type="component" value="Unassembled WGS sequence"/>
</dbReference>
<dbReference type="AlphaFoldDB" id="A0AAP0NSC4"/>
<keyword evidence="2" id="KW-1185">Reference proteome</keyword>
<organism evidence="1 2">
    <name type="scientific">Stephania japonica</name>
    <dbReference type="NCBI Taxonomy" id="461633"/>
    <lineage>
        <taxon>Eukaryota</taxon>
        <taxon>Viridiplantae</taxon>
        <taxon>Streptophyta</taxon>
        <taxon>Embryophyta</taxon>
        <taxon>Tracheophyta</taxon>
        <taxon>Spermatophyta</taxon>
        <taxon>Magnoliopsida</taxon>
        <taxon>Ranunculales</taxon>
        <taxon>Menispermaceae</taxon>
        <taxon>Menispermoideae</taxon>
        <taxon>Cissampelideae</taxon>
        <taxon>Stephania</taxon>
    </lineage>
</organism>
<proteinExistence type="predicted"/>
<dbReference type="EMBL" id="JBBNAE010000006">
    <property type="protein sequence ID" value="KAK9115945.1"/>
    <property type="molecule type" value="Genomic_DNA"/>
</dbReference>
<protein>
    <submittedName>
        <fullName evidence="1">Uncharacterized protein</fullName>
    </submittedName>
</protein>
<sequence length="51" mass="6032">MESAGFWPLHIGESKIIYTIVQQIYYQNKYRDGKNEWTIPTEFQGGLSQQH</sequence>
<gene>
    <name evidence="1" type="ORF">Sjap_014892</name>
</gene>
<accession>A0AAP0NSC4</accession>
<evidence type="ECO:0000313" key="2">
    <source>
        <dbReference type="Proteomes" id="UP001417504"/>
    </source>
</evidence>